<reference evidence="3 4" key="1">
    <citation type="submission" date="2010-05" db="EMBL/GenBank/DDBJ databases">
        <title>Complete sequence of Methanococcus voltae A3.</title>
        <authorList>
            <consortium name="US DOE Joint Genome Institute"/>
            <person name="Lucas S."/>
            <person name="Copeland A."/>
            <person name="Lapidus A."/>
            <person name="Cheng J.-F."/>
            <person name="Bruce D."/>
            <person name="Goodwin L."/>
            <person name="Pitluck S."/>
            <person name="Lowry S."/>
            <person name="Clum A."/>
            <person name="Land M."/>
            <person name="Hauser L."/>
            <person name="Kyrpides N."/>
            <person name="Mikhailova N."/>
            <person name="Whitman W.B."/>
            <person name="Woyke T."/>
        </authorList>
    </citation>
    <scope>NUCLEOTIDE SEQUENCE [LARGE SCALE GENOMIC DNA]</scope>
    <source>
        <strain evidence="4">ATCC BAA-1334 / A3</strain>
    </source>
</reference>
<dbReference type="eggNOG" id="arCOG03363">
    <property type="taxonomic scope" value="Archaea"/>
</dbReference>
<organism evidence="3 4">
    <name type="scientific">Methanococcus voltae (strain ATCC BAA-1334 / A3)</name>
    <dbReference type="NCBI Taxonomy" id="456320"/>
    <lineage>
        <taxon>Archaea</taxon>
        <taxon>Methanobacteriati</taxon>
        <taxon>Methanobacteriota</taxon>
        <taxon>Methanomada group</taxon>
        <taxon>Methanococci</taxon>
        <taxon>Methanococcales</taxon>
        <taxon>Methanococcaceae</taxon>
        <taxon>Methanococcus</taxon>
    </lineage>
</organism>
<name>D7DRT5_METV3</name>
<dbReference type="KEGG" id="mvo:Mvol_0185"/>
<sequence>MIAIDTIKEIKHTENEAVNAINEANKKAEEIKSQAIIDGKKIISEVEAEADQSVLEMVAKAEAKAKEEADCIVANENKKIAEISSLAKVKILSIRLEDVMQFE</sequence>
<dbReference type="AlphaFoldDB" id="D7DRT5"/>
<gene>
    <name evidence="3" type="ordered locus">Mvol_0185</name>
</gene>
<protein>
    <submittedName>
        <fullName evidence="3">ATP synthase H subunit</fullName>
    </submittedName>
</protein>
<evidence type="ECO:0000259" key="2">
    <source>
        <dbReference type="Pfam" id="PF21585"/>
    </source>
</evidence>
<evidence type="ECO:0000313" key="3">
    <source>
        <dbReference type="EMBL" id="ADI35845.1"/>
    </source>
</evidence>
<dbReference type="OrthoDB" id="62368at2157"/>
<dbReference type="InterPro" id="IPR049501">
    <property type="entry name" value="A-ATP_synth_H_N_arc"/>
</dbReference>
<evidence type="ECO:0000256" key="1">
    <source>
        <dbReference type="SAM" id="Coils"/>
    </source>
</evidence>
<dbReference type="Proteomes" id="UP000007722">
    <property type="component" value="Chromosome"/>
</dbReference>
<dbReference type="Pfam" id="PF21585">
    <property type="entry name" value="A-ATP_synth_H_N"/>
    <property type="match status" value="1"/>
</dbReference>
<keyword evidence="4" id="KW-1185">Reference proteome</keyword>
<feature type="coiled-coil region" evidence="1">
    <location>
        <begin position="7"/>
        <end position="34"/>
    </location>
</feature>
<evidence type="ECO:0000313" key="4">
    <source>
        <dbReference type="Proteomes" id="UP000007722"/>
    </source>
</evidence>
<accession>D7DRT5</accession>
<feature type="domain" description="A-ATP synthase subunit H N-terminal archaeal" evidence="2">
    <location>
        <begin position="5"/>
        <end position="43"/>
    </location>
</feature>
<dbReference type="HOGENOM" id="CLU_177461_1_0_2"/>
<proteinExistence type="predicted"/>
<dbReference type="EMBL" id="CP002057">
    <property type="protein sequence ID" value="ADI35845.1"/>
    <property type="molecule type" value="Genomic_DNA"/>
</dbReference>
<dbReference type="Gene3D" id="1.20.5.2950">
    <property type="match status" value="1"/>
</dbReference>
<dbReference type="STRING" id="456320.Mvol_0185"/>
<keyword evidence="1" id="KW-0175">Coiled coil</keyword>
<dbReference type="InParanoid" id="D7DRT5"/>